<name>A0A160PTZ5_9CORY</name>
<accession>A0A160PTZ5</accession>
<dbReference type="KEGG" id="csur:N24_2279"/>
<keyword evidence="2" id="KW-1185">Reference proteome</keyword>
<reference evidence="1 2" key="1">
    <citation type="submission" date="2016-02" db="EMBL/GenBank/DDBJ databases">
        <title>Corynebacterium glutamicum N24 whole genome sequencing project.</title>
        <authorList>
            <person name="Matsutani M."/>
            <person name="Nangtapong N."/>
            <person name="Yakushi T."/>
            <person name="Matsushita K."/>
        </authorList>
    </citation>
    <scope>NUCLEOTIDE SEQUENCE [LARGE SCALE GENOMIC DNA]</scope>
    <source>
        <strain evidence="1 2">N24</strain>
    </source>
</reference>
<organism evidence="1 2">
    <name type="scientific">Corynebacterium suranareeae</name>
    <dbReference type="NCBI Taxonomy" id="2506452"/>
    <lineage>
        <taxon>Bacteria</taxon>
        <taxon>Bacillati</taxon>
        <taxon>Actinomycetota</taxon>
        <taxon>Actinomycetes</taxon>
        <taxon>Mycobacteriales</taxon>
        <taxon>Corynebacteriaceae</taxon>
        <taxon>Corynebacterium</taxon>
    </lineage>
</organism>
<dbReference type="Proteomes" id="UP000218244">
    <property type="component" value="Chromosome"/>
</dbReference>
<protein>
    <submittedName>
        <fullName evidence="1">Uncharacterized protein</fullName>
    </submittedName>
</protein>
<gene>
    <name evidence="1" type="ORF">N24_2279</name>
</gene>
<evidence type="ECO:0000313" key="1">
    <source>
        <dbReference type="EMBL" id="BAU96541.1"/>
    </source>
</evidence>
<evidence type="ECO:0000313" key="2">
    <source>
        <dbReference type="Proteomes" id="UP000218244"/>
    </source>
</evidence>
<dbReference type="EMBL" id="AP017369">
    <property type="protein sequence ID" value="BAU96541.1"/>
    <property type="molecule type" value="Genomic_DNA"/>
</dbReference>
<proteinExistence type="predicted"/>
<sequence>MSVLFDENRHIQWLNAAVKIDVGLVESHHRGVFGSAITLEK</sequence>
<dbReference type="AlphaFoldDB" id="A0A160PTZ5"/>